<organism evidence="1">
    <name type="scientific">Anguilla anguilla</name>
    <name type="common">European freshwater eel</name>
    <name type="synonym">Muraena anguilla</name>
    <dbReference type="NCBI Taxonomy" id="7936"/>
    <lineage>
        <taxon>Eukaryota</taxon>
        <taxon>Metazoa</taxon>
        <taxon>Chordata</taxon>
        <taxon>Craniata</taxon>
        <taxon>Vertebrata</taxon>
        <taxon>Euteleostomi</taxon>
        <taxon>Actinopterygii</taxon>
        <taxon>Neopterygii</taxon>
        <taxon>Teleostei</taxon>
        <taxon>Anguilliformes</taxon>
        <taxon>Anguillidae</taxon>
        <taxon>Anguilla</taxon>
    </lineage>
</organism>
<reference evidence="1" key="2">
    <citation type="journal article" date="2015" name="Fish Shellfish Immunol.">
        <title>Early steps in the European eel (Anguilla anguilla)-Vibrio vulnificus interaction in the gills: Role of the RtxA13 toxin.</title>
        <authorList>
            <person name="Callol A."/>
            <person name="Pajuelo D."/>
            <person name="Ebbesson L."/>
            <person name="Teles M."/>
            <person name="MacKenzie S."/>
            <person name="Amaro C."/>
        </authorList>
    </citation>
    <scope>NUCLEOTIDE SEQUENCE</scope>
</reference>
<dbReference type="EMBL" id="GBXM01058716">
    <property type="protein sequence ID" value="JAH49861.1"/>
    <property type="molecule type" value="Transcribed_RNA"/>
</dbReference>
<evidence type="ECO:0000313" key="1">
    <source>
        <dbReference type="EMBL" id="JAH49861.1"/>
    </source>
</evidence>
<sequence>MLVSLTYCHHNLCYDHLLHPNERKMYWVYSPCMKHPGGSKAPFKCLCIVVQLILNPFVCSTGKQ</sequence>
<protein>
    <submittedName>
        <fullName evidence="1">Uncharacterized protein</fullName>
    </submittedName>
</protein>
<accession>A0A0E9T8B8</accession>
<name>A0A0E9T8B8_ANGAN</name>
<reference evidence="1" key="1">
    <citation type="submission" date="2014-11" db="EMBL/GenBank/DDBJ databases">
        <authorList>
            <person name="Amaro Gonzalez C."/>
        </authorList>
    </citation>
    <scope>NUCLEOTIDE SEQUENCE</scope>
</reference>
<proteinExistence type="predicted"/>
<dbReference type="AlphaFoldDB" id="A0A0E9T8B8"/>